<accession>R9LB39</accession>
<dbReference type="AlphaFoldDB" id="R9LB39"/>
<dbReference type="Proteomes" id="UP000019598">
    <property type="component" value="Unassembled WGS sequence"/>
</dbReference>
<name>R9LB39_9BACL</name>
<dbReference type="PATRIC" id="fig|1235795.3.peg.2481"/>
<organism evidence="1 2">
    <name type="scientific">Paenibacillus barengoltzii G22</name>
    <dbReference type="NCBI Taxonomy" id="1235795"/>
    <lineage>
        <taxon>Bacteria</taxon>
        <taxon>Bacillati</taxon>
        <taxon>Bacillota</taxon>
        <taxon>Bacilli</taxon>
        <taxon>Bacillales</taxon>
        <taxon>Paenibacillaceae</taxon>
        <taxon>Paenibacillus</taxon>
    </lineage>
</organism>
<protein>
    <submittedName>
        <fullName evidence="1">Uncharacterized protein</fullName>
    </submittedName>
</protein>
<dbReference type="EMBL" id="ASSZ01000024">
    <property type="protein sequence ID" value="EOS55778.1"/>
    <property type="molecule type" value="Genomic_DNA"/>
</dbReference>
<proteinExistence type="predicted"/>
<gene>
    <name evidence="1" type="ORF">C812_02513</name>
</gene>
<evidence type="ECO:0000313" key="2">
    <source>
        <dbReference type="Proteomes" id="UP000019598"/>
    </source>
</evidence>
<dbReference type="HOGENOM" id="CLU_049018_0_0_9"/>
<comment type="caution">
    <text evidence="1">The sequence shown here is derived from an EMBL/GenBank/DDBJ whole genome shotgun (WGS) entry which is preliminary data.</text>
</comment>
<sequence>MRMKKKSAIDDNESTSTEPGIALKLEHHVELALPSVRAGFTDDGRLALQVGSDYLIGDMYLANVLKTIIANESFVYMYLNEDVSHLCDLLIESELNLLSGRLKEHFALTMNYPADPFQPEGIARLLGLDAESIGNEANRKLLLENLDHLLVRRFGKISDTGKYREPTGLNRAIELYREGTANPALKIKLNKSEGELIFLDSHFKAEVASPYGISAAGTSETVTAMDKTITTFERIIPRLGIYYALSQAQIALFRLGWGFKDIQASDTVIKSWISEVTARLIPASRMPSETTILYFIRATLPDGSEVNGMWPNTLSAELFYNLETGRVEHYVSEHEHELELKDGYRFTLANTADGGIAVRTVPADTQDTHPTLQFYNDREHLDKGLILSAEDQSVSLMGKVNPGAGHFKTSHLRAPKGKEFKFVLRGSNHFDVYIVEEGQGGVYMNNDNSVS</sequence>
<evidence type="ECO:0000313" key="1">
    <source>
        <dbReference type="EMBL" id="EOS55778.1"/>
    </source>
</evidence>
<dbReference type="STRING" id="1235795.C812_02513"/>
<reference evidence="1 2" key="1">
    <citation type="submission" date="2013-04" db="EMBL/GenBank/DDBJ databases">
        <title>The Genome Sequence of Paenibacillus barengoltzii G22.</title>
        <authorList>
            <consortium name="The Broad Institute Genomics Platform"/>
            <consortium name="The Broad Institute Genome Sequencing Center for Infectious Disease"/>
            <person name="Earl A."/>
            <person name="Xavier R."/>
            <person name="Elson C."/>
            <person name="Duck W."/>
            <person name="Walker B."/>
            <person name="Young S."/>
            <person name="Zeng Q."/>
            <person name="Gargeya S."/>
            <person name="Fitzgerald M."/>
            <person name="Haas B."/>
            <person name="Abouelleil A."/>
            <person name="Allen A.W."/>
            <person name="Alvarado L."/>
            <person name="Arachchi H.M."/>
            <person name="Berlin A.M."/>
            <person name="Chapman S.B."/>
            <person name="Gainer-Dewar J."/>
            <person name="Goldberg J."/>
            <person name="Griggs A."/>
            <person name="Gujja S."/>
            <person name="Hansen M."/>
            <person name="Howarth C."/>
            <person name="Imamovic A."/>
            <person name="Ireland A."/>
            <person name="Larimer J."/>
            <person name="McCowan C."/>
            <person name="Murphy C."/>
            <person name="Pearson M."/>
            <person name="Poon T.W."/>
            <person name="Priest M."/>
            <person name="Roberts A."/>
            <person name="Saif S."/>
            <person name="Shea T."/>
            <person name="Sisk P."/>
            <person name="Sykes S."/>
            <person name="Wortman J."/>
            <person name="Nusbaum C."/>
            <person name="Birren B."/>
        </authorList>
    </citation>
    <scope>NUCLEOTIDE SEQUENCE [LARGE SCALE GENOMIC DNA]</scope>
    <source>
        <strain evidence="1 2">G22</strain>
    </source>
</reference>